<dbReference type="SUPFAM" id="SSF50800">
    <property type="entry name" value="PK beta-barrel domain-like"/>
    <property type="match status" value="1"/>
</dbReference>
<evidence type="ECO:0000313" key="3">
    <source>
        <dbReference type="Proteomes" id="UP000672097"/>
    </source>
</evidence>
<comment type="caution">
    <text evidence="2">The sequence shown here is derived from an EMBL/GenBank/DDBJ whole genome shotgun (WGS) entry which is preliminary data.</text>
</comment>
<proteinExistence type="predicted"/>
<evidence type="ECO:0000259" key="1">
    <source>
        <dbReference type="PROSITE" id="PS51340"/>
    </source>
</evidence>
<dbReference type="InterPro" id="IPR052353">
    <property type="entry name" value="Benzoxazolinone_Detox_Enz"/>
</dbReference>
<name>A0ABS5DTT7_9BURK</name>
<dbReference type="RefSeq" id="WP_210806527.1">
    <property type="nucleotide sequence ID" value="NZ_JAGQDG010000001.1"/>
</dbReference>
<dbReference type="InterPro" id="IPR011037">
    <property type="entry name" value="Pyrv_Knase-like_insert_dom_sf"/>
</dbReference>
<evidence type="ECO:0000313" key="2">
    <source>
        <dbReference type="EMBL" id="MBQ0934563.1"/>
    </source>
</evidence>
<dbReference type="Pfam" id="PF03473">
    <property type="entry name" value="MOSC"/>
    <property type="match status" value="1"/>
</dbReference>
<reference evidence="2 3" key="1">
    <citation type="submission" date="2021-04" db="EMBL/GenBank/DDBJ databases">
        <title>The genome sequence of type strain Ideonella paludis KCTC 32238.</title>
        <authorList>
            <person name="Liu Y."/>
        </authorList>
    </citation>
    <scope>NUCLEOTIDE SEQUENCE [LARGE SCALE GENOMIC DNA]</scope>
    <source>
        <strain evidence="2 3">KCTC 32238</strain>
    </source>
</reference>
<dbReference type="InterPro" id="IPR005302">
    <property type="entry name" value="MoCF_Sase_C"/>
</dbReference>
<feature type="domain" description="MOSC" evidence="1">
    <location>
        <begin position="28"/>
        <end position="171"/>
    </location>
</feature>
<dbReference type="Gene3D" id="2.40.33.20">
    <property type="entry name" value="PK beta-barrel domain-like"/>
    <property type="match status" value="1"/>
</dbReference>
<organism evidence="2 3">
    <name type="scientific">Ideonella paludis</name>
    <dbReference type="NCBI Taxonomy" id="1233411"/>
    <lineage>
        <taxon>Bacteria</taxon>
        <taxon>Pseudomonadati</taxon>
        <taxon>Pseudomonadota</taxon>
        <taxon>Betaproteobacteria</taxon>
        <taxon>Burkholderiales</taxon>
        <taxon>Sphaerotilaceae</taxon>
        <taxon>Ideonella</taxon>
    </lineage>
</organism>
<dbReference type="PANTHER" id="PTHR30212:SF2">
    <property type="entry name" value="PROTEIN YIIM"/>
    <property type="match status" value="1"/>
</dbReference>
<sequence length="188" mass="20114">MKILSVNVGRALAVQINGREVLTAIGKQPQGGPVAYGPMGLAGDEQADLSVHGGLSKAIYAYPSEHLAFWRTVRAQARAGAWDQDVPPGLVGENLTLQGLTERELWIGDRLCFADGGVLVVSEPRQPCFKFNGAMGFNKAAKLMTESGYCGAYLAVLVPGTLSAGESFRLEPGERHLSLLDAFRSRAR</sequence>
<protein>
    <submittedName>
        <fullName evidence="2">MOSC domain-containing protein</fullName>
    </submittedName>
</protein>
<accession>A0ABS5DTT7</accession>
<dbReference type="PROSITE" id="PS51340">
    <property type="entry name" value="MOSC"/>
    <property type="match status" value="1"/>
</dbReference>
<dbReference type="EMBL" id="JAGQDG010000001">
    <property type="protein sequence ID" value="MBQ0934563.1"/>
    <property type="molecule type" value="Genomic_DNA"/>
</dbReference>
<dbReference type="Proteomes" id="UP000672097">
    <property type="component" value="Unassembled WGS sequence"/>
</dbReference>
<keyword evidence="3" id="KW-1185">Reference proteome</keyword>
<dbReference type="PANTHER" id="PTHR30212">
    <property type="entry name" value="PROTEIN YIIM"/>
    <property type="match status" value="1"/>
</dbReference>
<gene>
    <name evidence="2" type="ORF">KAK11_04405</name>
</gene>